<evidence type="ECO:0000313" key="3">
    <source>
        <dbReference type="EMBL" id="KIE13753.1"/>
    </source>
</evidence>
<proteinExistence type="predicted"/>
<dbReference type="STRING" id="1479485.DA73_0203385"/>
<comment type="caution">
    <text evidence="3">The sequence shown here is derived from an EMBL/GenBank/DDBJ whole genome shotgun (WGS) entry which is preliminary data.</text>
</comment>
<keyword evidence="1" id="KW-0812">Transmembrane</keyword>
<keyword evidence="1" id="KW-1133">Transmembrane helix</keyword>
<dbReference type="EMBL" id="JHEG04000001">
    <property type="protein sequence ID" value="KAF3890779.1"/>
    <property type="molecule type" value="Genomic_DNA"/>
</dbReference>
<dbReference type="Proteomes" id="UP000029738">
    <property type="component" value="Unassembled WGS sequence"/>
</dbReference>
<reference evidence="2" key="2">
    <citation type="submission" date="2019-11" db="EMBL/GenBank/DDBJ databases">
        <title>Improved Assembly of Tolypothrix boutellei genome.</title>
        <authorList>
            <person name="Sarangi A.N."/>
            <person name="Mukherjee M."/>
            <person name="Ghosh S."/>
            <person name="Singh D."/>
            <person name="Das A."/>
            <person name="Kant S."/>
            <person name="Prusty A."/>
            <person name="Tripathy S."/>
        </authorList>
    </citation>
    <scope>NUCLEOTIDE SEQUENCE</scope>
    <source>
        <strain evidence="2">VB521301</strain>
    </source>
</reference>
<feature type="transmembrane region" description="Helical" evidence="1">
    <location>
        <begin position="186"/>
        <end position="204"/>
    </location>
</feature>
<sequence length="210" mass="22917">MSKNTFPSLLTKKVFWYKLTLIFVILLPISTVRAHKVNTAADVGATLHLEPNDNPRAGEATKTWFALTRRGGKVIPLTECNCQLAVYAEPYSQKEPPLLEPSLQPVVAEKYKGIPGSEIVFPRPGAYLLQLSGKPKKEGNFQPFELKFSVTVAVGSATTEPVAANNTQVQDLNTDVQPTQTQSTPIWAIASLALAALGVSFAVLRSRNRE</sequence>
<dbReference type="EMBL" id="JHEG02000012">
    <property type="protein sequence ID" value="KIE13753.1"/>
    <property type="molecule type" value="Genomic_DNA"/>
</dbReference>
<evidence type="ECO:0000313" key="2">
    <source>
        <dbReference type="EMBL" id="KAF3890779.1"/>
    </source>
</evidence>
<gene>
    <name evidence="3" type="ORF">DA73_0203385</name>
    <name evidence="2" type="ORF">DA73_0400002010</name>
</gene>
<organism evidence="3">
    <name type="scientific">Tolypothrix bouteillei VB521301</name>
    <dbReference type="NCBI Taxonomy" id="1479485"/>
    <lineage>
        <taxon>Bacteria</taxon>
        <taxon>Bacillati</taxon>
        <taxon>Cyanobacteriota</taxon>
        <taxon>Cyanophyceae</taxon>
        <taxon>Nostocales</taxon>
        <taxon>Tolypothrichaceae</taxon>
        <taxon>Tolypothrix</taxon>
    </lineage>
</organism>
<evidence type="ECO:0000256" key="1">
    <source>
        <dbReference type="SAM" id="Phobius"/>
    </source>
</evidence>
<dbReference type="OrthoDB" id="509850at2"/>
<name>A0A0C1RDP2_9CYAN</name>
<accession>A0A0C1RDP2</accession>
<evidence type="ECO:0000313" key="4">
    <source>
        <dbReference type="Proteomes" id="UP000029738"/>
    </source>
</evidence>
<protein>
    <submittedName>
        <fullName evidence="3">Uncharacterized protein</fullName>
    </submittedName>
</protein>
<reference evidence="3" key="1">
    <citation type="journal article" date="2015" name="Genome Announc.">
        <title>Draft Genome Sequence of Tolypothrix boutellei Strain VB521301.</title>
        <authorList>
            <person name="Chandrababunaidu M.M."/>
            <person name="Singh D."/>
            <person name="Sen D."/>
            <person name="Bhan S."/>
            <person name="Das S."/>
            <person name="Gupta A."/>
            <person name="Adhikary S.P."/>
            <person name="Tripathy S."/>
        </authorList>
    </citation>
    <scope>NUCLEOTIDE SEQUENCE</scope>
    <source>
        <strain evidence="3">VB521301</strain>
    </source>
</reference>
<keyword evidence="4" id="KW-1185">Reference proteome</keyword>
<keyword evidence="1" id="KW-0472">Membrane</keyword>
<dbReference type="AlphaFoldDB" id="A0A0C1RDP2"/>